<evidence type="ECO:0000313" key="4">
    <source>
        <dbReference type="Proteomes" id="UP000281900"/>
    </source>
</evidence>
<evidence type="ECO:0000313" key="2">
    <source>
        <dbReference type="EMBL" id="EFC2247160.1"/>
    </source>
</evidence>
<dbReference type="EMBL" id="AP018802">
    <property type="protein sequence ID" value="BBF55919.1"/>
    <property type="molecule type" value="Genomic_DNA"/>
</dbReference>
<evidence type="ECO:0000313" key="1">
    <source>
        <dbReference type="EMBL" id="BBF55919.1"/>
    </source>
</evidence>
<evidence type="ECO:0000313" key="5">
    <source>
        <dbReference type="Proteomes" id="UP000290652"/>
    </source>
</evidence>
<protein>
    <submittedName>
        <fullName evidence="3">Type IV secretion protein Rhs</fullName>
    </submittedName>
</protein>
<evidence type="ECO:0000313" key="3">
    <source>
        <dbReference type="EMBL" id="RXB29697.1"/>
    </source>
</evidence>
<reference evidence="2 6" key="3">
    <citation type="submission" date="2019-04" db="EMBL/GenBank/DDBJ databases">
        <authorList>
            <consortium name="NARMS: The National Antimicrobial Resistance Monitoring System"/>
        </authorList>
    </citation>
    <scope>NUCLEOTIDE SEQUENCE [LARGE SCALE GENOMIC DNA]</scope>
    <source>
        <strain evidence="2 6">FSIS11919500</strain>
    </source>
</reference>
<organism evidence="3 5">
    <name type="scientific">Escherichia coli</name>
    <dbReference type="NCBI Taxonomy" id="562"/>
    <lineage>
        <taxon>Bacteria</taxon>
        <taxon>Pseudomonadati</taxon>
        <taxon>Pseudomonadota</taxon>
        <taxon>Gammaproteobacteria</taxon>
        <taxon>Enterobacterales</taxon>
        <taxon>Enterobacteriaceae</taxon>
        <taxon>Escherichia</taxon>
    </lineage>
</organism>
<name>A0A2S7HVQ2_ECOLX</name>
<dbReference type="Proteomes" id="UP000281900">
    <property type="component" value="Chromosome"/>
</dbReference>
<dbReference type="Proteomes" id="UP000290652">
    <property type="component" value="Unassembled WGS sequence"/>
</dbReference>
<gene>
    <name evidence="1" type="primary">rhsC_5</name>
    <name evidence="1" type="ORF">E2863_04497</name>
    <name evidence="2" type="ORF">E5H86_15410</name>
    <name evidence="3" type="ORF">EPS97_13890</name>
</gene>
<sequence>MTAKDLAYLIKFDGNYKDGMTVWLFSCNTGKGQNSFASQLAKELHTNVIGPDTLWTWWGRGTNGKLKMDTVLTAPTNLNSNKDLMAITTKDLGNWITYGPSGHPISNMQGTPEKPSDIR</sequence>
<evidence type="ECO:0000313" key="6">
    <source>
        <dbReference type="Proteomes" id="UP000531916"/>
    </source>
</evidence>
<reference evidence="3 5" key="2">
    <citation type="submission" date="2019-01" db="EMBL/GenBank/DDBJ databases">
        <title>Genomic analysis of febrile catheter-associated UTI E. coli isolates.</title>
        <authorList>
            <person name="Potter R."/>
            <person name="Zou Z."/>
            <person name="Henderson J."/>
            <person name="Dantas G."/>
        </authorList>
    </citation>
    <scope>NUCLEOTIDE SEQUENCE [LARGE SCALE GENOMIC DNA]</scope>
    <source>
        <strain evidence="3 5">49_rectal</strain>
    </source>
</reference>
<reference evidence="1 4" key="1">
    <citation type="submission" date="2018-07" db="EMBL/GenBank/DDBJ databases">
        <title>Genomic analysis of colistin resistant EHEC isolated from cattle in Japan.</title>
        <authorList>
            <person name="Kusumoto M."/>
            <person name="Misumi W."/>
            <person name="Ogura Y."/>
            <person name="Hayashi T."/>
            <person name="Akiba M."/>
        </authorList>
    </citation>
    <scope>NUCLEOTIDE SEQUENCE [LARGE SCALE GENOMIC DNA]</scope>
    <source>
        <strain evidence="1 4">E2863</strain>
    </source>
</reference>
<proteinExistence type="predicted"/>
<accession>A0A2S7HVQ2</accession>
<dbReference type="Proteomes" id="UP000531916">
    <property type="component" value="Unassembled WGS sequence"/>
</dbReference>
<dbReference type="EMBL" id="AASEPP010000024">
    <property type="protein sequence ID" value="EFC2247160.1"/>
    <property type="molecule type" value="Genomic_DNA"/>
</dbReference>
<dbReference type="RefSeq" id="WP_099355921.1">
    <property type="nucleotide sequence ID" value="NZ_AP018802.1"/>
</dbReference>
<dbReference type="AlphaFoldDB" id="A0A2S7HVQ2"/>
<dbReference type="EMBL" id="SCIU01000025">
    <property type="protein sequence ID" value="RXB29697.1"/>
    <property type="molecule type" value="Genomic_DNA"/>
</dbReference>